<dbReference type="Proteomes" id="UP001634007">
    <property type="component" value="Unassembled WGS sequence"/>
</dbReference>
<evidence type="ECO:0000313" key="2">
    <source>
        <dbReference type="Proteomes" id="UP001634007"/>
    </source>
</evidence>
<organism evidence="1 2">
    <name type="scientific">Eucalyptus globulus</name>
    <name type="common">Tasmanian blue gum</name>
    <dbReference type="NCBI Taxonomy" id="34317"/>
    <lineage>
        <taxon>Eukaryota</taxon>
        <taxon>Viridiplantae</taxon>
        <taxon>Streptophyta</taxon>
        <taxon>Embryophyta</taxon>
        <taxon>Tracheophyta</taxon>
        <taxon>Spermatophyta</taxon>
        <taxon>Magnoliopsida</taxon>
        <taxon>eudicotyledons</taxon>
        <taxon>Gunneridae</taxon>
        <taxon>Pentapetalae</taxon>
        <taxon>rosids</taxon>
        <taxon>malvids</taxon>
        <taxon>Myrtales</taxon>
        <taxon>Myrtaceae</taxon>
        <taxon>Myrtoideae</taxon>
        <taxon>Eucalypteae</taxon>
        <taxon>Eucalyptus</taxon>
    </lineage>
</organism>
<evidence type="ECO:0000313" key="1">
    <source>
        <dbReference type="EMBL" id="KAL3747257.1"/>
    </source>
</evidence>
<comment type="caution">
    <text evidence="1">The sequence shown here is derived from an EMBL/GenBank/DDBJ whole genome shotgun (WGS) entry which is preliminary data.</text>
</comment>
<keyword evidence="2" id="KW-1185">Reference proteome</keyword>
<dbReference type="EMBL" id="JBJKBG010000003">
    <property type="protein sequence ID" value="KAL3747257.1"/>
    <property type="molecule type" value="Genomic_DNA"/>
</dbReference>
<protein>
    <submittedName>
        <fullName evidence="1">Uncharacterized protein</fullName>
    </submittedName>
</protein>
<gene>
    <name evidence="1" type="ORF">ACJRO7_016094</name>
</gene>
<dbReference type="AlphaFoldDB" id="A0ABD3L6U2"/>
<proteinExistence type="predicted"/>
<sequence>MKNIPVSCRSGEIGGLPGTWTIRYASSSSLLIALRSYLRSPGARKAAGNRDAVGGSEAGRRLKVEEVLDRERKRELVPDCGPEPAHSL</sequence>
<name>A0ABD3L6U2_EUCGL</name>
<accession>A0ABD3L6U2</accession>
<reference evidence="1 2" key="1">
    <citation type="submission" date="2024-11" db="EMBL/GenBank/DDBJ databases">
        <title>Chromosome-level genome assembly of Eucalyptus globulus Labill. provides insights into its genome evolution.</title>
        <authorList>
            <person name="Li X."/>
        </authorList>
    </citation>
    <scope>NUCLEOTIDE SEQUENCE [LARGE SCALE GENOMIC DNA]</scope>
    <source>
        <strain evidence="1">CL2024</strain>
        <tissue evidence="1">Fresh tender leaves</tissue>
    </source>
</reference>